<dbReference type="GO" id="GO:0016491">
    <property type="term" value="F:oxidoreductase activity"/>
    <property type="evidence" value="ECO:0007669"/>
    <property type="project" value="InterPro"/>
</dbReference>
<dbReference type="PATRIC" id="fig|411473.3.peg.796"/>
<comment type="pathway">
    <text evidence="11">Pyrimidine metabolism; UMP biosynthesis via de novo pathway; orotate from (S)-dihydroorotate (NAD(+) route): step 1/1.</text>
</comment>
<keyword evidence="16" id="KW-1185">Reference proteome</keyword>
<evidence type="ECO:0000256" key="13">
    <source>
        <dbReference type="PIRSR" id="PIRSR006816-2"/>
    </source>
</evidence>
<gene>
    <name evidence="11" type="primary">pyrK</name>
    <name evidence="15" type="ORF">RUMCAL_00974</name>
</gene>
<keyword evidence="8 11" id="KW-0249">Electron transport</keyword>
<dbReference type="HAMAP" id="MF_01211">
    <property type="entry name" value="DHODB_Fe_S_bind"/>
    <property type="match status" value="1"/>
</dbReference>
<dbReference type="InterPro" id="IPR050353">
    <property type="entry name" value="PyrK_electron_transfer"/>
</dbReference>
<protein>
    <recommendedName>
        <fullName evidence="11">Dihydroorotate dehydrogenase B (NAD(+)), electron transfer subunit</fullName>
    </recommendedName>
    <alternativeName>
        <fullName evidence="11">Dihydroorotate oxidase B, electron transfer subunit</fullName>
    </alternativeName>
</protein>
<evidence type="ECO:0000256" key="1">
    <source>
        <dbReference type="ARBA" id="ARBA00006422"/>
    </source>
</evidence>
<feature type="domain" description="FAD-binding FR-type" evidence="14">
    <location>
        <begin position="22"/>
        <end position="119"/>
    </location>
</feature>
<evidence type="ECO:0000313" key="15">
    <source>
        <dbReference type="EMBL" id="ERJ96644.1"/>
    </source>
</evidence>
<comment type="function">
    <text evidence="11">Responsible for channeling the electrons from the oxidation of dihydroorotate from the FMN redox center in the PyrD type B subunit to the ultimate electron acceptor NAD(+).</text>
</comment>
<dbReference type="InterPro" id="IPR017938">
    <property type="entry name" value="Riboflavin_synthase-like_b-brl"/>
</dbReference>
<keyword evidence="6 11" id="KW-0274">FAD</keyword>
<keyword evidence="3 11" id="KW-0285">Flavoprotein</keyword>
<evidence type="ECO:0000256" key="12">
    <source>
        <dbReference type="PIRSR" id="PIRSR006816-1"/>
    </source>
</evidence>
<dbReference type="InterPro" id="IPR017927">
    <property type="entry name" value="FAD-bd_FR_type"/>
</dbReference>
<evidence type="ECO:0000256" key="11">
    <source>
        <dbReference type="HAMAP-Rule" id="MF_01211"/>
    </source>
</evidence>
<dbReference type="CDD" id="cd06218">
    <property type="entry name" value="DHOD_e_trans"/>
    <property type="match status" value="1"/>
</dbReference>
<keyword evidence="7 11" id="KW-0665">Pyrimidine biosynthesis</keyword>
<dbReference type="Pfam" id="PF10418">
    <property type="entry name" value="DHODB_Fe-S_bind"/>
    <property type="match status" value="1"/>
</dbReference>
<comment type="caution">
    <text evidence="15">The sequence shown here is derived from an EMBL/GenBank/DDBJ whole genome shotgun (WGS) entry which is preliminary data.</text>
</comment>
<feature type="binding site" evidence="11 13">
    <location>
        <position position="243"/>
    </location>
    <ligand>
        <name>[2Fe-2S] cluster</name>
        <dbReference type="ChEBI" id="CHEBI:190135"/>
    </ligand>
</feature>
<evidence type="ECO:0000259" key="14">
    <source>
        <dbReference type="PROSITE" id="PS51384"/>
    </source>
</evidence>
<name>U2M4G9_9FIRM</name>
<feature type="binding site" evidence="11 13">
    <location>
        <position position="246"/>
    </location>
    <ligand>
        <name>[2Fe-2S] cluster</name>
        <dbReference type="ChEBI" id="CHEBI:190135"/>
    </ligand>
</feature>
<evidence type="ECO:0000256" key="9">
    <source>
        <dbReference type="ARBA" id="ARBA00023004"/>
    </source>
</evidence>
<dbReference type="GO" id="GO:0044205">
    <property type="term" value="P:'de novo' UMP biosynthetic process"/>
    <property type="evidence" value="ECO:0007669"/>
    <property type="project" value="UniProtKB-UniRule"/>
</dbReference>
<dbReference type="InterPro" id="IPR023455">
    <property type="entry name" value="Dihydroorotate_DHASE_ETsu"/>
</dbReference>
<dbReference type="EMBL" id="AWVF01000110">
    <property type="protein sequence ID" value="ERJ96644.1"/>
    <property type="molecule type" value="Genomic_DNA"/>
</dbReference>
<comment type="caution">
    <text evidence="11">Lacks conserved residue(s) required for the propagation of feature annotation.</text>
</comment>
<dbReference type="InterPro" id="IPR019480">
    <property type="entry name" value="Dihydroorotate_DH_Fe-S-bd"/>
</dbReference>
<keyword evidence="5 11" id="KW-0479">Metal-binding</keyword>
<dbReference type="Gene3D" id="3.40.50.80">
    <property type="entry name" value="Nucleotide-binding domain of ferredoxin-NADP reductase (FNR) module"/>
    <property type="match status" value="1"/>
</dbReference>
<keyword evidence="4 11" id="KW-0001">2Fe-2S</keyword>
<evidence type="ECO:0000256" key="5">
    <source>
        <dbReference type="ARBA" id="ARBA00022723"/>
    </source>
</evidence>
<dbReference type="GO" id="GO:0051537">
    <property type="term" value="F:2 iron, 2 sulfur cluster binding"/>
    <property type="evidence" value="ECO:0007669"/>
    <property type="project" value="UniProtKB-KW"/>
</dbReference>
<feature type="binding site" evidence="11 12">
    <location>
        <begin position="70"/>
        <end position="73"/>
    </location>
    <ligand>
        <name>FAD</name>
        <dbReference type="ChEBI" id="CHEBI:57692"/>
    </ligand>
</feature>
<dbReference type="GO" id="GO:0009055">
    <property type="term" value="F:electron transfer activity"/>
    <property type="evidence" value="ECO:0007669"/>
    <property type="project" value="UniProtKB-UniRule"/>
</dbReference>
<dbReference type="UniPathway" id="UPA00070">
    <property type="reaction ID" value="UER00945"/>
</dbReference>
<dbReference type="PANTHER" id="PTHR43513">
    <property type="entry name" value="DIHYDROOROTATE DEHYDROGENASE B (NAD(+)), ELECTRON TRANSFER SUBUNIT"/>
    <property type="match status" value="1"/>
</dbReference>
<keyword evidence="2 11" id="KW-0813">Transport</keyword>
<reference evidence="15 16" key="1">
    <citation type="submission" date="2013-07" db="EMBL/GenBank/DDBJ databases">
        <authorList>
            <person name="Weinstock G."/>
            <person name="Sodergren E."/>
            <person name="Wylie T."/>
            <person name="Fulton L."/>
            <person name="Fulton R."/>
            <person name="Fronick C."/>
            <person name="O'Laughlin M."/>
            <person name="Godfrey J."/>
            <person name="Miner T."/>
            <person name="Herter B."/>
            <person name="Appelbaum E."/>
            <person name="Cordes M."/>
            <person name="Lek S."/>
            <person name="Wollam A."/>
            <person name="Pepin K.H."/>
            <person name="Palsikar V.B."/>
            <person name="Mitreva M."/>
            <person name="Wilson R.K."/>
        </authorList>
    </citation>
    <scope>NUCLEOTIDE SEQUENCE [LARGE SCALE GENOMIC DNA]</scope>
    <source>
        <strain evidence="15 16">ATCC 27760</strain>
    </source>
</reference>
<dbReference type="eggNOG" id="COG0543">
    <property type="taxonomic scope" value="Bacteria"/>
</dbReference>
<comment type="subunit">
    <text evidence="11">Heterotetramer of 2 PyrK and 2 PyrD type B subunits.</text>
</comment>
<dbReference type="HOGENOM" id="CLU_003827_1_2_9"/>
<dbReference type="STRING" id="411473.RUMCAL_00974"/>
<keyword evidence="9 11" id="KW-0408">Iron</keyword>
<dbReference type="PROSITE" id="PS51384">
    <property type="entry name" value="FAD_FR"/>
    <property type="match status" value="1"/>
</dbReference>
<dbReference type="PIRSF" id="PIRSF006816">
    <property type="entry name" value="Cyc3_hyd_g"/>
    <property type="match status" value="1"/>
</dbReference>
<dbReference type="Gene3D" id="2.10.240.10">
    <property type="entry name" value="Dihydroorotate dehydrogenase, electron transfer subunit"/>
    <property type="match status" value="1"/>
</dbReference>
<dbReference type="GO" id="GO:0050660">
    <property type="term" value="F:flavin adenine dinucleotide binding"/>
    <property type="evidence" value="ECO:0007669"/>
    <property type="project" value="InterPro"/>
</dbReference>
<evidence type="ECO:0000256" key="6">
    <source>
        <dbReference type="ARBA" id="ARBA00022827"/>
    </source>
</evidence>
<dbReference type="SUPFAM" id="SSF63380">
    <property type="entry name" value="Riboflavin synthase domain-like"/>
    <property type="match status" value="1"/>
</dbReference>
<evidence type="ECO:0000256" key="3">
    <source>
        <dbReference type="ARBA" id="ARBA00022630"/>
    </source>
</evidence>
<dbReference type="GO" id="GO:0046872">
    <property type="term" value="F:metal ion binding"/>
    <property type="evidence" value="ECO:0007669"/>
    <property type="project" value="UniProtKB-KW"/>
</dbReference>
<dbReference type="Gene3D" id="2.40.30.10">
    <property type="entry name" value="Translation factors"/>
    <property type="match status" value="1"/>
</dbReference>
<evidence type="ECO:0000256" key="10">
    <source>
        <dbReference type="ARBA" id="ARBA00023014"/>
    </source>
</evidence>
<comment type="cofactor">
    <cofactor evidence="11 12">
        <name>FAD</name>
        <dbReference type="ChEBI" id="CHEBI:57692"/>
    </cofactor>
    <text evidence="11 12">Binds 1 FAD per subunit.</text>
</comment>
<comment type="cofactor">
    <cofactor evidence="11">
        <name>[2Fe-2S] cluster</name>
        <dbReference type="ChEBI" id="CHEBI:190135"/>
    </cofactor>
    <text evidence="11">Binds 1 [2Fe-2S] cluster per subunit.</text>
</comment>
<evidence type="ECO:0000256" key="2">
    <source>
        <dbReference type="ARBA" id="ARBA00022448"/>
    </source>
</evidence>
<dbReference type="InterPro" id="IPR012165">
    <property type="entry name" value="Cyt_c3_hydrogenase_gsu"/>
</dbReference>
<evidence type="ECO:0000256" key="4">
    <source>
        <dbReference type="ARBA" id="ARBA00022714"/>
    </source>
</evidence>
<keyword evidence="10 11" id="KW-0411">Iron-sulfur</keyword>
<dbReference type="Proteomes" id="UP000016662">
    <property type="component" value="Unassembled WGS sequence"/>
</dbReference>
<feature type="binding site" evidence="11 12">
    <location>
        <begin position="94"/>
        <end position="95"/>
    </location>
    <ligand>
        <name>FAD</name>
        <dbReference type="ChEBI" id="CHEBI:57692"/>
    </ligand>
</feature>
<organism evidence="15 16">
    <name type="scientific">Ruminococcus callidus ATCC 27760</name>
    <dbReference type="NCBI Taxonomy" id="411473"/>
    <lineage>
        <taxon>Bacteria</taxon>
        <taxon>Bacillati</taxon>
        <taxon>Bacillota</taxon>
        <taxon>Clostridia</taxon>
        <taxon>Eubacteriales</taxon>
        <taxon>Oscillospiraceae</taxon>
        <taxon>Ruminococcus</taxon>
    </lineage>
</organism>
<comment type="similarity">
    <text evidence="1 11">Belongs to the PyrK family.</text>
</comment>
<dbReference type="AlphaFoldDB" id="U2M4G9"/>
<evidence type="ECO:0000313" key="16">
    <source>
        <dbReference type="Proteomes" id="UP000016662"/>
    </source>
</evidence>
<dbReference type="InterPro" id="IPR039261">
    <property type="entry name" value="FNR_nucleotide-bd"/>
</dbReference>
<feature type="binding site" evidence="11 13">
    <location>
        <position position="238"/>
    </location>
    <ligand>
        <name>[2Fe-2S] cluster</name>
        <dbReference type="ChEBI" id="CHEBI:190135"/>
    </ligand>
</feature>
<dbReference type="InterPro" id="IPR037117">
    <property type="entry name" value="Dihydroorotate_DH_ele_sf"/>
</dbReference>
<dbReference type="PANTHER" id="PTHR43513:SF3">
    <property type="entry name" value="DIHYDROOROTATE DEHYDROGENASE B (NAD(+)), ELECTRON TRANSFER SUBUNIT-RELATED"/>
    <property type="match status" value="1"/>
</dbReference>
<feature type="binding site" evidence="11 13">
    <location>
        <position position="262"/>
    </location>
    <ligand>
        <name>[2Fe-2S] cluster</name>
        <dbReference type="ChEBI" id="CHEBI:190135"/>
    </ligand>
</feature>
<proteinExistence type="inferred from homology"/>
<sequence length="275" mass="29348">MADGEISRPPFLLLKGEIVMAYEQMLVPVLEKQALAKNIYRMVLQCRSIAQQAACGQFVHLLPVGCTLRRPISICEINKAAGTLTIVFEVKGTGTDALANVRAGENVDILGPLGHGFTILPEAKHVVVVGGGIGNPPMLSLAQVYGERATAICGFRSANIVTLQDEFHASGAETILCTDDGTAGRQDLVTEPLKEQLAKGDVDMVYACGPRPMLKFVAAAAKEYGVRCEVSMEERMGCGIGACLVCACQLEREGKSVMGHVCKDGPVFPAEEVVW</sequence>
<dbReference type="SUPFAM" id="SSF52343">
    <property type="entry name" value="Ferredoxin reductase-like, C-terminal NADP-linked domain"/>
    <property type="match status" value="1"/>
</dbReference>
<comment type="cofactor">
    <cofactor evidence="13">
        <name>[2Fe-2S] cluster</name>
        <dbReference type="ChEBI" id="CHEBI:190135"/>
    </cofactor>
    <text evidence="13">Binds 1 [2Fe-2S] cluster per subunit.</text>
</comment>
<evidence type="ECO:0000256" key="8">
    <source>
        <dbReference type="ARBA" id="ARBA00022982"/>
    </source>
</evidence>
<accession>U2M4G9</accession>
<evidence type="ECO:0000256" key="7">
    <source>
        <dbReference type="ARBA" id="ARBA00022975"/>
    </source>
</evidence>